<dbReference type="PANTHER" id="PTHR42910">
    <property type="entry name" value="TRANSPORTER SCO4007-RELATED"/>
    <property type="match status" value="1"/>
</dbReference>
<feature type="transmembrane region" description="Helical" evidence="4">
    <location>
        <begin position="147"/>
        <end position="165"/>
    </location>
</feature>
<comment type="subcellular location">
    <subcellularLocation>
        <location evidence="1">Membrane</location>
        <topology evidence="1">Multi-pass membrane protein</topology>
    </subcellularLocation>
</comment>
<feature type="transmembrane region" description="Helical" evidence="4">
    <location>
        <begin position="256"/>
        <end position="282"/>
    </location>
</feature>
<dbReference type="Proteomes" id="UP000285860">
    <property type="component" value="Unassembled WGS sequence"/>
</dbReference>
<evidence type="ECO:0000256" key="2">
    <source>
        <dbReference type="ARBA" id="ARBA00023180"/>
    </source>
</evidence>
<dbReference type="VEuPathDB" id="FungiDB:FOC4_g10011059"/>
<comment type="caution">
    <text evidence="5">The sequence shown here is derived from an EMBL/GenBank/DDBJ whole genome shotgun (WGS) entry which is preliminary data.</text>
</comment>
<gene>
    <name evidence="5" type="ORF">BFJ68_g6142</name>
</gene>
<keyword evidence="2" id="KW-0325">Glycoprotein</keyword>
<evidence type="ECO:0000313" key="5">
    <source>
        <dbReference type="EMBL" id="RKL14586.1"/>
    </source>
</evidence>
<dbReference type="SUPFAM" id="SSF103473">
    <property type="entry name" value="MFS general substrate transporter"/>
    <property type="match status" value="1"/>
</dbReference>
<feature type="transmembrane region" description="Helical" evidence="4">
    <location>
        <begin position="412"/>
        <end position="430"/>
    </location>
</feature>
<feature type="transmembrane region" description="Helical" evidence="4">
    <location>
        <begin position="177"/>
        <end position="196"/>
    </location>
</feature>
<feature type="transmembrane region" description="Helical" evidence="4">
    <location>
        <begin position="318"/>
        <end position="340"/>
    </location>
</feature>
<keyword evidence="4" id="KW-0812">Transmembrane</keyword>
<name>A0A420RC45_FUSOX</name>
<dbReference type="GO" id="GO:0022857">
    <property type="term" value="F:transmembrane transporter activity"/>
    <property type="evidence" value="ECO:0007669"/>
    <property type="project" value="InterPro"/>
</dbReference>
<keyword evidence="4" id="KW-1133">Transmembrane helix</keyword>
<dbReference type="GO" id="GO:0016020">
    <property type="term" value="C:membrane"/>
    <property type="evidence" value="ECO:0007669"/>
    <property type="project" value="UniProtKB-SubCell"/>
</dbReference>
<organism evidence="5 6">
    <name type="scientific">Fusarium oxysporum</name>
    <name type="common">Fusarium vascular wilt</name>
    <dbReference type="NCBI Taxonomy" id="5507"/>
    <lineage>
        <taxon>Eukaryota</taxon>
        <taxon>Fungi</taxon>
        <taxon>Dikarya</taxon>
        <taxon>Ascomycota</taxon>
        <taxon>Pezizomycotina</taxon>
        <taxon>Sordariomycetes</taxon>
        <taxon>Hypocreomycetidae</taxon>
        <taxon>Hypocreales</taxon>
        <taxon>Nectriaceae</taxon>
        <taxon>Fusarium</taxon>
        <taxon>Fusarium oxysporum species complex</taxon>
    </lineage>
</organism>
<dbReference type="CDD" id="cd17324">
    <property type="entry name" value="MFS_NepI_like"/>
    <property type="match status" value="1"/>
</dbReference>
<feature type="region of interest" description="Disordered" evidence="3">
    <location>
        <begin position="1"/>
        <end position="44"/>
    </location>
</feature>
<feature type="compositionally biased region" description="Polar residues" evidence="3">
    <location>
        <begin position="1"/>
        <end position="25"/>
    </location>
</feature>
<sequence>MTSSNQPERPNVSGDSITETFPSQDSAEDTKVRNSVESTEEMGSGNVVLQSSKYETSFLRRILTPKNCRWNDESPPALSMRHCCLYAMASGITVANLYYNQPILNKIAATFNVSYEESSQVATLLQSGYAAGLIFVLPLGDILERRPFIIALVLATATMLMVPLVGDFAPAHRKASLLAIVTSGLMLGLLMARLLSGVVANFTSWRNIYWLACGLQYLMVAVLFCFMPDYPSTNPDGLNYLYALWSIPRMMVTEPVLIQACLIAFSLSAVFTSFWTTLTFLLASPPFDYTSLQIGLFSLTALATILSIPLIGRLIDRYVPLLSTIGGQILALTGAIVGTFTGNFTVAGPVIQAIGIDVGMQTAQVSNRAAIFSINPKARNRVNTAYMALAFAGQLTGTAVGNRLYASGGWRRSGGCSIAFVGLSILIAVARGPREKGWIGWTGGWHPRREKPVITQTEDEEQSEEQDRKEER</sequence>
<dbReference type="InterPro" id="IPR011701">
    <property type="entry name" value="MFS"/>
</dbReference>
<dbReference type="Pfam" id="PF07690">
    <property type="entry name" value="MFS_1"/>
    <property type="match status" value="1"/>
</dbReference>
<dbReference type="Gene3D" id="1.20.1250.20">
    <property type="entry name" value="MFS general substrate transporter like domains"/>
    <property type="match status" value="1"/>
</dbReference>
<keyword evidence="4" id="KW-0472">Membrane</keyword>
<dbReference type="VEuPathDB" id="FungiDB:FOMG_05607"/>
<accession>A0A420RC45</accession>
<evidence type="ECO:0000256" key="3">
    <source>
        <dbReference type="SAM" id="MobiDB-lite"/>
    </source>
</evidence>
<feature type="transmembrane region" description="Helical" evidence="4">
    <location>
        <begin position="385"/>
        <end position="406"/>
    </location>
</feature>
<feature type="transmembrane region" description="Helical" evidence="4">
    <location>
        <begin position="208"/>
        <end position="230"/>
    </location>
</feature>
<dbReference type="VEuPathDB" id="FungiDB:FOZG_05765"/>
<evidence type="ECO:0008006" key="7">
    <source>
        <dbReference type="Google" id="ProtNLM"/>
    </source>
</evidence>
<proteinExistence type="predicted"/>
<dbReference type="VEuPathDB" id="FungiDB:FOXG_01545"/>
<evidence type="ECO:0000256" key="4">
    <source>
        <dbReference type="SAM" id="Phobius"/>
    </source>
</evidence>
<evidence type="ECO:0000256" key="1">
    <source>
        <dbReference type="ARBA" id="ARBA00004141"/>
    </source>
</evidence>
<dbReference type="EMBL" id="MRCY01000024">
    <property type="protein sequence ID" value="RKL14586.1"/>
    <property type="molecule type" value="Genomic_DNA"/>
</dbReference>
<protein>
    <recommendedName>
        <fullName evidence="7">Major facilitator superfamily (MFS) profile domain-containing protein</fullName>
    </recommendedName>
</protein>
<reference evidence="5 6" key="1">
    <citation type="journal article" date="2018" name="Sci. Rep.">
        <title>Characterisation of pathogen-specific regions and novel effector candidates in Fusarium oxysporum f. sp. cepae.</title>
        <authorList>
            <person name="Armitage A.D."/>
            <person name="Taylor A."/>
            <person name="Sobczyk M.K."/>
            <person name="Baxter L."/>
            <person name="Greenfield B.P."/>
            <person name="Bates H.J."/>
            <person name="Wilson F."/>
            <person name="Jackson A.C."/>
            <person name="Ott S."/>
            <person name="Harrison R.J."/>
            <person name="Clarkson J.P."/>
        </authorList>
    </citation>
    <scope>NUCLEOTIDE SEQUENCE [LARGE SCALE GENOMIC DNA]</scope>
    <source>
        <strain evidence="5 6">Fo_A28</strain>
    </source>
</reference>
<dbReference type="VEuPathDB" id="FungiDB:HZS61_009471"/>
<evidence type="ECO:0000313" key="6">
    <source>
        <dbReference type="Proteomes" id="UP000285860"/>
    </source>
</evidence>
<dbReference type="VEuPathDB" id="FungiDB:FOIG_02796"/>
<dbReference type="AlphaFoldDB" id="A0A420RC45"/>
<dbReference type="PANTHER" id="PTHR42910:SF1">
    <property type="entry name" value="MAJOR FACILITATOR SUPERFAMILY (MFS) PROFILE DOMAIN-CONTAINING PROTEIN"/>
    <property type="match status" value="1"/>
</dbReference>
<feature type="transmembrane region" description="Helical" evidence="4">
    <location>
        <begin position="294"/>
        <end position="312"/>
    </location>
</feature>
<dbReference type="InterPro" id="IPR036259">
    <property type="entry name" value="MFS_trans_sf"/>
</dbReference>
<feature type="region of interest" description="Disordered" evidence="3">
    <location>
        <begin position="447"/>
        <end position="472"/>
    </location>
</feature>